<evidence type="ECO:0000313" key="2">
    <source>
        <dbReference type="EMBL" id="QJA55117.1"/>
    </source>
</evidence>
<dbReference type="Gene3D" id="3.30.420.10">
    <property type="entry name" value="Ribonuclease H-like superfamily/Ribonuclease H"/>
    <property type="match status" value="1"/>
</dbReference>
<dbReference type="Pfam" id="PF01351">
    <property type="entry name" value="RNase_HII"/>
    <property type="match status" value="1"/>
</dbReference>
<dbReference type="PROSITE" id="PS51257">
    <property type="entry name" value="PROKAR_LIPOPROTEIN"/>
    <property type="match status" value="1"/>
</dbReference>
<feature type="domain" description="RNase H type-2" evidence="1">
    <location>
        <begin position="4"/>
        <end position="208"/>
    </location>
</feature>
<proteinExistence type="predicted"/>
<organism evidence="2">
    <name type="scientific">viral metagenome</name>
    <dbReference type="NCBI Taxonomy" id="1070528"/>
    <lineage>
        <taxon>unclassified sequences</taxon>
        <taxon>metagenomes</taxon>
        <taxon>organismal metagenomes</taxon>
    </lineage>
</organism>
<dbReference type="PROSITE" id="PS51975">
    <property type="entry name" value="RNASE_H_2"/>
    <property type="match status" value="1"/>
</dbReference>
<sequence length="208" mass="23325">MNNEKVIGVDEANYSPSLAGSCQVTALYPINFVEGVDDSKKLARHYLYELYGELRKPENSIYFTVAADPHIIDIAGIYEARSIAIITSLIGLRLLLSKKVEGHTPVLLDGFWSATLIARFQKMTGFLCYPGSDKSDYAVAAASIVSRIMADMTFTGAEKIWGPYGMDSDHGSLSARHCEELRRRGPCPWHRINYAKGWWKRIMEGRNE</sequence>
<evidence type="ECO:0000313" key="3">
    <source>
        <dbReference type="EMBL" id="QJA83879.1"/>
    </source>
</evidence>
<accession>A0A6H2A689</accession>
<evidence type="ECO:0000313" key="4">
    <source>
        <dbReference type="EMBL" id="QJA93297.1"/>
    </source>
</evidence>
<gene>
    <name evidence="3" type="ORF">MM415A00246_0001</name>
    <name evidence="4" type="ORF">MM415B04276_0008</name>
    <name evidence="2" type="ORF">TM448A06935_0002</name>
</gene>
<reference evidence="2" key="1">
    <citation type="submission" date="2020-03" db="EMBL/GenBank/DDBJ databases">
        <title>The deep terrestrial virosphere.</title>
        <authorList>
            <person name="Holmfeldt K."/>
            <person name="Nilsson E."/>
            <person name="Simone D."/>
            <person name="Lopez-Fernandez M."/>
            <person name="Wu X."/>
            <person name="de Brujin I."/>
            <person name="Lundin D."/>
            <person name="Andersson A."/>
            <person name="Bertilsson S."/>
            <person name="Dopson M."/>
        </authorList>
    </citation>
    <scope>NUCLEOTIDE SEQUENCE</scope>
    <source>
        <strain evidence="3">MM415A00246</strain>
        <strain evidence="4">MM415B04276</strain>
        <strain evidence="2">TM448A06935</strain>
    </source>
</reference>
<dbReference type="GO" id="GO:0003676">
    <property type="term" value="F:nucleic acid binding"/>
    <property type="evidence" value="ECO:0007669"/>
    <property type="project" value="InterPro"/>
</dbReference>
<dbReference type="EMBL" id="MT142520">
    <property type="protein sequence ID" value="QJA83879.1"/>
    <property type="molecule type" value="Genomic_DNA"/>
</dbReference>
<dbReference type="AlphaFoldDB" id="A0A6H2A689"/>
<evidence type="ECO:0000259" key="1">
    <source>
        <dbReference type="PROSITE" id="PS51975"/>
    </source>
</evidence>
<dbReference type="EMBL" id="MT144569">
    <property type="protein sequence ID" value="QJA55117.1"/>
    <property type="molecule type" value="Genomic_DNA"/>
</dbReference>
<dbReference type="InterPro" id="IPR036397">
    <property type="entry name" value="RNaseH_sf"/>
</dbReference>
<dbReference type="EMBL" id="MT143138">
    <property type="protein sequence ID" value="QJA93297.1"/>
    <property type="molecule type" value="Genomic_DNA"/>
</dbReference>
<dbReference type="SUPFAM" id="SSF53098">
    <property type="entry name" value="Ribonuclease H-like"/>
    <property type="match status" value="1"/>
</dbReference>
<protein>
    <submittedName>
        <fullName evidence="2">Putative ribonuclease HII</fullName>
    </submittedName>
</protein>
<name>A0A6H2A689_9ZZZZ</name>
<dbReference type="InterPro" id="IPR012337">
    <property type="entry name" value="RNaseH-like_sf"/>
</dbReference>
<dbReference type="InterPro" id="IPR024567">
    <property type="entry name" value="RNase_HII/HIII_dom"/>
</dbReference>
<dbReference type="GO" id="GO:0004523">
    <property type="term" value="F:RNA-DNA hybrid ribonuclease activity"/>
    <property type="evidence" value="ECO:0007669"/>
    <property type="project" value="InterPro"/>
</dbReference>